<dbReference type="GO" id="GO:0003677">
    <property type="term" value="F:DNA binding"/>
    <property type="evidence" value="ECO:0007669"/>
    <property type="project" value="InterPro"/>
</dbReference>
<name>A0A9C7LBS5_9BACI</name>
<gene>
    <name evidence="2" type="ORF">NEOCIP111885_03204</name>
</gene>
<reference evidence="2" key="1">
    <citation type="submission" date="2021-10" db="EMBL/GenBank/DDBJ databases">
        <authorList>
            <person name="Criscuolo A."/>
        </authorList>
    </citation>
    <scope>NUCLEOTIDE SEQUENCE</scope>
    <source>
        <strain evidence="2">CIP111885</strain>
    </source>
</reference>
<sequence>MKEKMKNWMNDYLKGIQLPTRRKKIKLQFIEDYIIKEKIKDPIRYQTENGYHHFVKIIVELLDEGMVTPVKKSPLNGRRPSLHSEWWLLPAQINSQWTDMQILTVSDVLNLTKYRQHPEWQTVQEWQWIQTIYCFLKQKDSYNWVTREERAFQLFGEEKFFSNEGSLLLQRLQLSLEDLKAKVYGEPFVFWPALTTDINTANTVLIVENLSFFHTCRQLMNWERSIVGIQPDILIYGEGKKIEKSFNFLESITAGKELLIYYVGDLDPEGWGIYVRLADSYPTANIQLAIPIYEALLDKRLSNQTETNQNENSMYLERVKMELQQKGRSDLAKKIQQLWEEKRRVPQEALSLDTLEN</sequence>
<dbReference type="SUPFAM" id="SSF56726">
    <property type="entry name" value="DNA topoisomerase IV, alpha subunit"/>
    <property type="match status" value="1"/>
</dbReference>
<comment type="caution">
    <text evidence="2">The sequence shown here is derived from an EMBL/GenBank/DDBJ whole genome shotgun (WGS) entry which is preliminary data.</text>
</comment>
<dbReference type="InterPro" id="IPR024534">
    <property type="entry name" value="JetD_C"/>
</dbReference>
<keyword evidence="3" id="KW-1185">Reference proteome</keyword>
<dbReference type="RefSeq" id="WP_230497693.1">
    <property type="nucleotide sequence ID" value="NZ_CAKJTG010000019.1"/>
</dbReference>
<dbReference type="InterPro" id="IPR036078">
    <property type="entry name" value="Spo11/TopoVI_A_sf"/>
</dbReference>
<evidence type="ECO:0000259" key="1">
    <source>
        <dbReference type="Pfam" id="PF09983"/>
    </source>
</evidence>
<accession>A0A9C7LBS5</accession>
<feature type="domain" description="Wadjet protein JetD C-terminal" evidence="1">
    <location>
        <begin position="199"/>
        <end position="356"/>
    </location>
</feature>
<protein>
    <recommendedName>
        <fullName evidence="1">Wadjet protein JetD C-terminal domain-containing protein</fullName>
    </recommendedName>
</protein>
<evidence type="ECO:0000313" key="3">
    <source>
        <dbReference type="Proteomes" id="UP000789845"/>
    </source>
</evidence>
<dbReference type="AlphaFoldDB" id="A0A9C7LBS5"/>
<proteinExistence type="predicted"/>
<dbReference type="Pfam" id="PF09983">
    <property type="entry name" value="JetD_C"/>
    <property type="match status" value="1"/>
</dbReference>
<dbReference type="EMBL" id="CAKJTG010000019">
    <property type="protein sequence ID" value="CAG9609462.1"/>
    <property type="molecule type" value="Genomic_DNA"/>
</dbReference>
<evidence type="ECO:0000313" key="2">
    <source>
        <dbReference type="EMBL" id="CAG9609462.1"/>
    </source>
</evidence>
<dbReference type="GO" id="GO:0005694">
    <property type="term" value="C:chromosome"/>
    <property type="evidence" value="ECO:0007669"/>
    <property type="project" value="InterPro"/>
</dbReference>
<organism evidence="2 3">
    <name type="scientific">Pseudoneobacillus rhizosphaerae</name>
    <dbReference type="NCBI Taxonomy" id="2880968"/>
    <lineage>
        <taxon>Bacteria</taxon>
        <taxon>Bacillati</taxon>
        <taxon>Bacillota</taxon>
        <taxon>Bacilli</taxon>
        <taxon>Bacillales</taxon>
        <taxon>Bacillaceae</taxon>
        <taxon>Pseudoneobacillus</taxon>
    </lineage>
</organism>
<dbReference type="Proteomes" id="UP000789845">
    <property type="component" value="Unassembled WGS sequence"/>
</dbReference>